<evidence type="ECO:0000256" key="1">
    <source>
        <dbReference type="ARBA" id="ARBA00022516"/>
    </source>
</evidence>
<dbReference type="AlphaFoldDB" id="A0A858RE99"/>
<gene>
    <name evidence="4" type="ORF">HHL09_03485</name>
</gene>
<evidence type="ECO:0000313" key="5">
    <source>
        <dbReference type="Proteomes" id="UP000501812"/>
    </source>
</evidence>
<evidence type="ECO:0000256" key="2">
    <source>
        <dbReference type="ARBA" id="ARBA00022801"/>
    </source>
</evidence>
<proteinExistence type="predicted"/>
<dbReference type="EMBL" id="CP051774">
    <property type="protein sequence ID" value="QJE94878.1"/>
    <property type="molecule type" value="Genomic_DNA"/>
</dbReference>
<dbReference type="GO" id="GO:0008770">
    <property type="term" value="F:[acyl-carrier-protein] phosphodiesterase activity"/>
    <property type="evidence" value="ECO:0007669"/>
    <property type="project" value="InterPro"/>
</dbReference>
<dbReference type="PANTHER" id="PTHR38764">
    <property type="entry name" value="ACYL CARRIER PROTEIN PHOSPHODIESTERASE"/>
    <property type="match status" value="1"/>
</dbReference>
<dbReference type="InterPro" id="IPR007431">
    <property type="entry name" value="ACP_PD"/>
</dbReference>
<reference evidence="4 5" key="1">
    <citation type="submission" date="2020-04" db="EMBL/GenBank/DDBJ databases">
        <title>Luteolibacter sp. G-1-1-1 isolated from soil.</title>
        <authorList>
            <person name="Dahal R.H."/>
        </authorList>
    </citation>
    <scope>NUCLEOTIDE SEQUENCE [LARGE SCALE GENOMIC DNA]</scope>
    <source>
        <strain evidence="4 5">G-1-1-1</strain>
    </source>
</reference>
<sequence length="201" mass="22974">MNYLSHLFLAENNAASRTGNLLGDFVTGRPEALKDHFPDAVLKGIVRHRAIDRFTDSHRVTAWLRGAVAPSRRRFAGVISDIVHDYFLTRRWAEFCSIPFRSFVDECNACLREHLAILPPELSDTLEQRIEDDWLGHYGTDEGLDGVFHRVALRHHGFSPIKDAVQDLKQNREMFEKGFEEFFPDLVTWVGKLGPEADALI</sequence>
<dbReference type="Pfam" id="PF04336">
    <property type="entry name" value="ACP_PD"/>
    <property type="match status" value="1"/>
</dbReference>
<name>A0A858RE99_9BACT</name>
<dbReference type="GO" id="GO:0006633">
    <property type="term" value="P:fatty acid biosynthetic process"/>
    <property type="evidence" value="ECO:0007669"/>
    <property type="project" value="InterPro"/>
</dbReference>
<protein>
    <submittedName>
        <fullName evidence="4">DUF479 domain-containing protein</fullName>
    </submittedName>
</protein>
<organism evidence="4 5">
    <name type="scientific">Luteolibacter luteus</name>
    <dbReference type="NCBI Taxonomy" id="2728835"/>
    <lineage>
        <taxon>Bacteria</taxon>
        <taxon>Pseudomonadati</taxon>
        <taxon>Verrucomicrobiota</taxon>
        <taxon>Verrucomicrobiia</taxon>
        <taxon>Verrucomicrobiales</taxon>
        <taxon>Verrucomicrobiaceae</taxon>
        <taxon>Luteolibacter</taxon>
    </lineage>
</organism>
<dbReference type="Proteomes" id="UP000501812">
    <property type="component" value="Chromosome"/>
</dbReference>
<dbReference type="KEGG" id="luo:HHL09_03485"/>
<dbReference type="PANTHER" id="PTHR38764:SF1">
    <property type="entry name" value="ACYL CARRIER PROTEIN PHOSPHODIESTERASE"/>
    <property type="match status" value="1"/>
</dbReference>
<evidence type="ECO:0000313" key="4">
    <source>
        <dbReference type="EMBL" id="QJE94878.1"/>
    </source>
</evidence>
<evidence type="ECO:0000256" key="3">
    <source>
        <dbReference type="ARBA" id="ARBA00023098"/>
    </source>
</evidence>
<keyword evidence="1" id="KW-0444">Lipid biosynthesis</keyword>
<dbReference type="RefSeq" id="WP_169453099.1">
    <property type="nucleotide sequence ID" value="NZ_CP051774.1"/>
</dbReference>
<accession>A0A858RE99</accession>
<keyword evidence="2" id="KW-0378">Hydrolase</keyword>
<keyword evidence="3" id="KW-0443">Lipid metabolism</keyword>
<keyword evidence="5" id="KW-1185">Reference proteome</keyword>